<evidence type="ECO:0000256" key="3">
    <source>
        <dbReference type="ARBA" id="ARBA00022741"/>
    </source>
</evidence>
<dbReference type="InterPro" id="IPR016136">
    <property type="entry name" value="DNA_helicase_N/primase_C"/>
</dbReference>
<dbReference type="GO" id="GO:0043139">
    <property type="term" value="F:5'-3' DNA helicase activity"/>
    <property type="evidence" value="ECO:0007669"/>
    <property type="project" value="UniProtKB-EC"/>
</dbReference>
<organism evidence="13">
    <name type="scientific">viral metagenome</name>
    <dbReference type="NCBI Taxonomy" id="1070528"/>
    <lineage>
        <taxon>unclassified sequences</taxon>
        <taxon>metagenomes</taxon>
        <taxon>organismal metagenomes</taxon>
    </lineage>
</organism>
<dbReference type="PANTHER" id="PTHR30153">
    <property type="entry name" value="REPLICATIVE DNA HELICASE DNAB"/>
    <property type="match status" value="1"/>
</dbReference>
<comment type="similarity">
    <text evidence="1">Belongs to the helicase family. DnaB subfamily.</text>
</comment>
<dbReference type="PANTHER" id="PTHR30153:SF2">
    <property type="entry name" value="REPLICATIVE DNA HELICASE"/>
    <property type="match status" value="1"/>
</dbReference>
<keyword evidence="3" id="KW-0547">Nucleotide-binding</keyword>
<dbReference type="EC" id="5.6.2.3" evidence="9"/>
<accession>A0A6M3LYR7</accession>
<dbReference type="InterPro" id="IPR007694">
    <property type="entry name" value="DNA_helicase_DnaB-like_C"/>
</dbReference>
<evidence type="ECO:0000256" key="2">
    <source>
        <dbReference type="ARBA" id="ARBA00022705"/>
    </source>
</evidence>
<dbReference type="GO" id="GO:0006260">
    <property type="term" value="P:DNA replication"/>
    <property type="evidence" value="ECO:0007669"/>
    <property type="project" value="UniProtKB-KW"/>
</dbReference>
<dbReference type="AlphaFoldDB" id="A0A6M3LYR7"/>
<name>A0A6M3LYR7_9ZZZZ</name>
<keyword evidence="4" id="KW-0378">Hydrolase</keyword>
<keyword evidence="5 13" id="KW-0347">Helicase</keyword>
<dbReference type="GO" id="GO:0016787">
    <property type="term" value="F:hydrolase activity"/>
    <property type="evidence" value="ECO:0007669"/>
    <property type="project" value="UniProtKB-KW"/>
</dbReference>
<evidence type="ECO:0000256" key="4">
    <source>
        <dbReference type="ARBA" id="ARBA00022801"/>
    </source>
</evidence>
<keyword evidence="2" id="KW-0235">DNA replication</keyword>
<evidence type="ECO:0000259" key="12">
    <source>
        <dbReference type="Pfam" id="PF03796"/>
    </source>
</evidence>
<dbReference type="GO" id="GO:0005524">
    <property type="term" value="F:ATP binding"/>
    <property type="evidence" value="ECO:0007669"/>
    <property type="project" value="UniProtKB-KW"/>
</dbReference>
<evidence type="ECO:0000256" key="1">
    <source>
        <dbReference type="ARBA" id="ARBA00008428"/>
    </source>
</evidence>
<proteinExistence type="inferred from homology"/>
<feature type="domain" description="DNA helicase DnaB-like N-terminal" evidence="11">
    <location>
        <begin position="6"/>
        <end position="95"/>
    </location>
</feature>
<evidence type="ECO:0000256" key="5">
    <source>
        <dbReference type="ARBA" id="ARBA00022806"/>
    </source>
</evidence>
<gene>
    <name evidence="13" type="ORF">MM415B05907_0002</name>
</gene>
<dbReference type="InterPro" id="IPR027417">
    <property type="entry name" value="P-loop_NTPase"/>
</dbReference>
<dbReference type="SUPFAM" id="SSF48024">
    <property type="entry name" value="N-terminal domain of DnaB helicase"/>
    <property type="match status" value="1"/>
</dbReference>
<evidence type="ECO:0000256" key="10">
    <source>
        <dbReference type="ARBA" id="ARBA00048954"/>
    </source>
</evidence>
<reference evidence="13" key="1">
    <citation type="submission" date="2020-03" db="EMBL/GenBank/DDBJ databases">
        <title>The deep terrestrial virosphere.</title>
        <authorList>
            <person name="Holmfeldt K."/>
            <person name="Nilsson E."/>
            <person name="Simone D."/>
            <person name="Lopez-Fernandez M."/>
            <person name="Wu X."/>
            <person name="de Brujin I."/>
            <person name="Lundin D."/>
            <person name="Andersson A."/>
            <person name="Bertilsson S."/>
            <person name="Dopson M."/>
        </authorList>
    </citation>
    <scope>NUCLEOTIDE SEQUENCE</scope>
    <source>
        <strain evidence="13">MM415B05907</strain>
    </source>
</reference>
<dbReference type="Gene3D" id="1.10.860.10">
    <property type="entry name" value="DNAb Helicase, Chain A"/>
    <property type="match status" value="1"/>
</dbReference>
<dbReference type="Pfam" id="PF00772">
    <property type="entry name" value="DnaB"/>
    <property type="match status" value="1"/>
</dbReference>
<evidence type="ECO:0000259" key="11">
    <source>
        <dbReference type="Pfam" id="PF00772"/>
    </source>
</evidence>
<dbReference type="Pfam" id="PF03796">
    <property type="entry name" value="DnaB_C"/>
    <property type="match status" value="1"/>
</dbReference>
<evidence type="ECO:0000313" key="13">
    <source>
        <dbReference type="EMBL" id="QJA97845.1"/>
    </source>
</evidence>
<evidence type="ECO:0000256" key="8">
    <source>
        <dbReference type="ARBA" id="ARBA00023235"/>
    </source>
</evidence>
<comment type="catalytic activity">
    <reaction evidence="10">
        <text>ATP + H2O = ADP + phosphate + H(+)</text>
        <dbReference type="Rhea" id="RHEA:13065"/>
        <dbReference type="ChEBI" id="CHEBI:15377"/>
        <dbReference type="ChEBI" id="CHEBI:15378"/>
        <dbReference type="ChEBI" id="CHEBI:30616"/>
        <dbReference type="ChEBI" id="CHEBI:43474"/>
        <dbReference type="ChEBI" id="CHEBI:456216"/>
        <dbReference type="EC" id="5.6.2.3"/>
    </reaction>
</comment>
<dbReference type="InterPro" id="IPR036185">
    <property type="entry name" value="DNA_heli_DnaB-like_N_sf"/>
</dbReference>
<keyword evidence="8" id="KW-0413">Isomerase</keyword>
<dbReference type="GO" id="GO:0005829">
    <property type="term" value="C:cytosol"/>
    <property type="evidence" value="ECO:0007669"/>
    <property type="project" value="TreeGrafter"/>
</dbReference>
<dbReference type="SUPFAM" id="SSF52540">
    <property type="entry name" value="P-loop containing nucleoside triphosphate hydrolases"/>
    <property type="match status" value="1"/>
</dbReference>
<keyword evidence="7" id="KW-0238">DNA-binding</keyword>
<evidence type="ECO:0000256" key="6">
    <source>
        <dbReference type="ARBA" id="ARBA00022840"/>
    </source>
</evidence>
<dbReference type="Gene3D" id="3.40.50.300">
    <property type="entry name" value="P-loop containing nucleotide triphosphate hydrolases"/>
    <property type="match status" value="1"/>
</dbReference>
<evidence type="ECO:0000256" key="7">
    <source>
        <dbReference type="ARBA" id="ARBA00023125"/>
    </source>
</evidence>
<protein>
    <recommendedName>
        <fullName evidence="9">DNA 5'-3' helicase</fullName>
        <ecNumber evidence="9">5.6.2.3</ecNumber>
    </recommendedName>
</protein>
<evidence type="ECO:0000256" key="9">
    <source>
        <dbReference type="ARBA" id="ARBA00044969"/>
    </source>
</evidence>
<dbReference type="EMBL" id="MT143530">
    <property type="protein sequence ID" value="QJA97845.1"/>
    <property type="molecule type" value="Genomic_DNA"/>
</dbReference>
<sequence>MPETIPSSIGAEVALIGSVLLAPESLATLTVQEDDFFGLENRQVFQAIRTVSTDSVLVAAHLVRIGVFKSATDIGIYISSVPSPANVLEYEAAVKQAARSRRLMGVGADIVNRATIEDPTEVAEHAAAALREINVSSSAMEPVTMKQALLEYCSEKSTAPHPIGGDDYGLPELGKAIGGGLHWGGIMLVGGEAKNGKTCLALDLLRSAMRFGTPAYVVSRDQLYSHIAGRLWSGESGVPRDKLKSSDDALEIRHLMEGWPIYFHRAAFDVNAVCAYIRIAAATKGVKIWVVDYLQRLSIASSRSLRTGEGTVAIADALSDLAQDTNTTGIVISRVTKPSPGMSTQHRFSGEAGVQNSCDGMIYVHRMEEANEALRDEFYPDSIRLIEVLAGRYCGDSSVIVKLEGEKDRFKEKAQWSMLQRESWLRYTGKSRP</sequence>
<feature type="domain" description="SF4 helicase" evidence="12">
    <location>
        <begin position="169"/>
        <end position="337"/>
    </location>
</feature>
<dbReference type="GO" id="GO:0003677">
    <property type="term" value="F:DNA binding"/>
    <property type="evidence" value="ECO:0007669"/>
    <property type="project" value="UniProtKB-KW"/>
</dbReference>
<keyword evidence="6" id="KW-0067">ATP-binding</keyword>
<dbReference type="InterPro" id="IPR007693">
    <property type="entry name" value="DNA_helicase_DnaB-like_N"/>
</dbReference>